<accession>A0ABQ0JV31</accession>
<name>A0ABQ0JV31_9BACT</name>
<feature type="signal peptide" evidence="1">
    <location>
        <begin position="1"/>
        <end position="25"/>
    </location>
</feature>
<organism evidence="3 4">
    <name type="scientific">Candidatus Brocadia sinica JPN1</name>
    <dbReference type="NCBI Taxonomy" id="1197129"/>
    <lineage>
        <taxon>Bacteria</taxon>
        <taxon>Pseudomonadati</taxon>
        <taxon>Planctomycetota</taxon>
        <taxon>Candidatus Brocadiia</taxon>
        <taxon>Candidatus Brocadiales</taxon>
        <taxon>Candidatus Brocadiaceae</taxon>
        <taxon>Candidatus Brocadia</taxon>
    </lineage>
</organism>
<reference evidence="4" key="1">
    <citation type="journal article" date="2015" name="Genome Announc.">
        <title>Draft Genome Sequence of an Anaerobic Ammonium-Oxidizing Bacterium, "Candidatus Brocadia sinica".</title>
        <authorList>
            <person name="Oshiki M."/>
            <person name="Shinyako-Hata K."/>
            <person name="Satoh H."/>
            <person name="Okabe S."/>
        </authorList>
    </citation>
    <scope>NUCLEOTIDE SEQUENCE [LARGE SCALE GENOMIC DNA]</scope>
    <source>
        <strain evidence="4">JPN1</strain>
    </source>
</reference>
<feature type="chain" id="PRO_5045401739" description="DUF7948 domain-containing protein" evidence="1">
    <location>
        <begin position="26"/>
        <end position="302"/>
    </location>
</feature>
<dbReference type="EMBL" id="BAFN01000001">
    <property type="protein sequence ID" value="GAN32566.1"/>
    <property type="molecule type" value="Genomic_DNA"/>
</dbReference>
<keyword evidence="4" id="KW-1185">Reference proteome</keyword>
<gene>
    <name evidence="3" type="ORF">BROSI_A1081</name>
</gene>
<evidence type="ECO:0000256" key="1">
    <source>
        <dbReference type="SAM" id="SignalP"/>
    </source>
</evidence>
<evidence type="ECO:0000259" key="2">
    <source>
        <dbReference type="Pfam" id="PF25778"/>
    </source>
</evidence>
<dbReference type="Proteomes" id="UP000032309">
    <property type="component" value="Unassembled WGS sequence"/>
</dbReference>
<dbReference type="Pfam" id="PF25778">
    <property type="entry name" value="DUF7948"/>
    <property type="match status" value="1"/>
</dbReference>
<sequence>MKTHSICLSYLFCLILCFVSVAAWAGPVQSGRPTHVQMDATYGKLPLYFIQNDGQMDEKVQFYEKGSGHATFFTKRGVSLSLVGGQQSEVRDGGSAGLHPKQEARWHGQTGLSVSLANPQSSNPKPEVSTCNSPLTSPQLIKLIPLSANNNPEIITEGLQEGKVNYFIGNDPKKWKSNILTYKAVVYKAIYKNIDMKFYGNNRQMEYDIVVKPGARPSRVQLAYHGIEGLRVTEGGDLEVSLKDGKIIKKRPYVYQEIDGKRVEVDGKFRVRGSTAKSKIRNRKFIYGFQVASYDKRYPPLS</sequence>
<protein>
    <recommendedName>
        <fullName evidence="2">DUF7948 domain-containing protein</fullName>
    </recommendedName>
</protein>
<evidence type="ECO:0000313" key="3">
    <source>
        <dbReference type="EMBL" id="GAN32566.1"/>
    </source>
</evidence>
<keyword evidence="1" id="KW-0732">Signal</keyword>
<dbReference type="InterPro" id="IPR057708">
    <property type="entry name" value="DUF7948"/>
</dbReference>
<dbReference type="RefSeq" id="WP_052562710.1">
    <property type="nucleotide sequence ID" value="NZ_BAFN01000001.1"/>
</dbReference>
<evidence type="ECO:0000313" key="4">
    <source>
        <dbReference type="Proteomes" id="UP000032309"/>
    </source>
</evidence>
<comment type="caution">
    <text evidence="3">The sequence shown here is derived from an EMBL/GenBank/DDBJ whole genome shotgun (WGS) entry which is preliminary data.</text>
</comment>
<feature type="domain" description="DUF7948" evidence="2">
    <location>
        <begin position="49"/>
        <end position="299"/>
    </location>
</feature>
<proteinExistence type="predicted"/>